<gene>
    <name evidence="2" type="ORF">ATL39_2995</name>
</gene>
<evidence type="ECO:0000313" key="2">
    <source>
        <dbReference type="EMBL" id="RKD69575.1"/>
    </source>
</evidence>
<protein>
    <submittedName>
        <fullName evidence="2">Uncharacterized protein DUF3784</fullName>
    </submittedName>
</protein>
<dbReference type="InterPro" id="IPR017259">
    <property type="entry name" value="UCP037672"/>
</dbReference>
<name>A0A419UWR6_9BACL</name>
<evidence type="ECO:0000256" key="1">
    <source>
        <dbReference type="SAM" id="Phobius"/>
    </source>
</evidence>
<keyword evidence="1" id="KW-0812">Transmembrane</keyword>
<dbReference type="AlphaFoldDB" id="A0A419UWR6"/>
<evidence type="ECO:0000313" key="3">
    <source>
        <dbReference type="Proteomes" id="UP000285120"/>
    </source>
</evidence>
<feature type="transmembrane region" description="Helical" evidence="1">
    <location>
        <begin position="6"/>
        <end position="34"/>
    </location>
</feature>
<keyword evidence="1" id="KW-1133">Transmembrane helix</keyword>
<feature type="transmembrane region" description="Helical" evidence="1">
    <location>
        <begin position="46"/>
        <end position="68"/>
    </location>
</feature>
<organism evidence="2 3">
    <name type="scientific">Sinobaca qinghaiensis</name>
    <dbReference type="NCBI Taxonomy" id="342944"/>
    <lineage>
        <taxon>Bacteria</taxon>
        <taxon>Bacillati</taxon>
        <taxon>Bacillota</taxon>
        <taxon>Bacilli</taxon>
        <taxon>Bacillales</taxon>
        <taxon>Sporolactobacillaceae</taxon>
        <taxon>Sinobaca</taxon>
    </lineage>
</organism>
<accession>A0A419UWR6</accession>
<proteinExistence type="predicted"/>
<dbReference type="EMBL" id="RAPK01000011">
    <property type="protein sequence ID" value="RKD69575.1"/>
    <property type="molecule type" value="Genomic_DNA"/>
</dbReference>
<feature type="transmembrane region" description="Helical" evidence="1">
    <location>
        <begin position="74"/>
        <end position="97"/>
    </location>
</feature>
<dbReference type="Proteomes" id="UP000285120">
    <property type="component" value="Unassembled WGS sequence"/>
</dbReference>
<keyword evidence="3" id="KW-1185">Reference proteome</keyword>
<reference evidence="2 3" key="1">
    <citation type="submission" date="2018-09" db="EMBL/GenBank/DDBJ databases">
        <title>Genomic Encyclopedia of Archaeal and Bacterial Type Strains, Phase II (KMG-II): from individual species to whole genera.</title>
        <authorList>
            <person name="Goeker M."/>
        </authorList>
    </citation>
    <scope>NUCLEOTIDE SEQUENCE [LARGE SCALE GENOMIC DNA]</scope>
    <source>
        <strain evidence="2 3">DSM 17008</strain>
    </source>
</reference>
<comment type="caution">
    <text evidence="2">The sequence shown here is derived from an EMBL/GenBank/DDBJ whole genome shotgun (WGS) entry which is preliminary data.</text>
</comment>
<keyword evidence="1" id="KW-0472">Membrane</keyword>
<dbReference type="Pfam" id="PF12650">
    <property type="entry name" value="DUF3784"/>
    <property type="match status" value="1"/>
</dbReference>
<dbReference type="OrthoDB" id="2082701at2"/>
<dbReference type="RefSeq" id="WP_120194133.1">
    <property type="nucleotide sequence ID" value="NZ_RAPK01000011.1"/>
</dbReference>
<sequence length="103" mass="11399">MTTGLFVLPVLFSAAAFLLSRGKGSFLIAGYNILSDSEKEKYDEVALCKFMGVVMYGISLAVFLLALYEVIEYPILLVTGVGLIAIFTILVFIKVYVRDTFKK</sequence>